<dbReference type="EMBL" id="JAFCMP010000547">
    <property type="protein sequence ID" value="KAG5175589.1"/>
    <property type="molecule type" value="Genomic_DNA"/>
</dbReference>
<dbReference type="AlphaFoldDB" id="A0A835YHQ5"/>
<sequence>MALFGAMLRPMAQAASSVALRGQKRFAGGLKIHDQNKAHVFGEVPGHHKKEGWETIWYLTLAASAVMLVFGIGQKPVTGIEHWALDEAAARNKVEAKGGTLEYGVIYSNQPAIRFRKTDAGMPEVIDDDEDE</sequence>
<dbReference type="OrthoDB" id="188299at2759"/>
<evidence type="ECO:0008006" key="3">
    <source>
        <dbReference type="Google" id="ProtNLM"/>
    </source>
</evidence>
<name>A0A835YHQ5_9STRA</name>
<gene>
    <name evidence="1" type="ORF">JKP88DRAFT_347194</name>
</gene>
<dbReference type="Proteomes" id="UP000664859">
    <property type="component" value="Unassembled WGS sequence"/>
</dbReference>
<protein>
    <recommendedName>
        <fullName evidence="3">NADH dehydrogenase [ubiquinone] 1 beta subcomplex subunit 11, mitochondrial</fullName>
    </recommendedName>
</protein>
<proteinExistence type="predicted"/>
<reference evidence="1" key="1">
    <citation type="submission" date="2021-02" db="EMBL/GenBank/DDBJ databases">
        <title>First Annotated Genome of the Yellow-green Alga Tribonema minus.</title>
        <authorList>
            <person name="Mahan K.M."/>
        </authorList>
    </citation>
    <scope>NUCLEOTIDE SEQUENCE</scope>
    <source>
        <strain evidence="1">UTEX B ZZ1240</strain>
    </source>
</reference>
<dbReference type="PANTHER" id="PTHR40637">
    <property type="entry name" value="ESSS SUBUNIT OF NADH:UBIQUINONE OXIDOREDUCTASE (COMPLEX I) PROTEIN"/>
    <property type="match status" value="1"/>
</dbReference>
<dbReference type="PANTHER" id="PTHR40637:SF1">
    <property type="entry name" value="ESSS SUBUNIT OF NADH:UBIQUINONE OXIDOREDUCTASE (COMPLEX I) PROTEIN"/>
    <property type="match status" value="1"/>
</dbReference>
<comment type="caution">
    <text evidence="1">The sequence shown here is derived from an EMBL/GenBank/DDBJ whole genome shotgun (WGS) entry which is preliminary data.</text>
</comment>
<evidence type="ECO:0000313" key="1">
    <source>
        <dbReference type="EMBL" id="KAG5175589.1"/>
    </source>
</evidence>
<keyword evidence="2" id="KW-1185">Reference proteome</keyword>
<evidence type="ECO:0000313" key="2">
    <source>
        <dbReference type="Proteomes" id="UP000664859"/>
    </source>
</evidence>
<organism evidence="1 2">
    <name type="scientific">Tribonema minus</name>
    <dbReference type="NCBI Taxonomy" id="303371"/>
    <lineage>
        <taxon>Eukaryota</taxon>
        <taxon>Sar</taxon>
        <taxon>Stramenopiles</taxon>
        <taxon>Ochrophyta</taxon>
        <taxon>PX clade</taxon>
        <taxon>Xanthophyceae</taxon>
        <taxon>Tribonematales</taxon>
        <taxon>Tribonemataceae</taxon>
        <taxon>Tribonema</taxon>
    </lineage>
</organism>
<accession>A0A835YHQ5</accession>